<evidence type="ECO:0000313" key="2">
    <source>
        <dbReference type="Proteomes" id="UP000005945"/>
    </source>
</evidence>
<evidence type="ECO:0000313" key="1">
    <source>
        <dbReference type="EMBL" id="EDP21645.1"/>
    </source>
</evidence>
<proteinExistence type="predicted"/>
<name>A8SAT7_9FIRM</name>
<protein>
    <submittedName>
        <fullName evidence="1">Uncharacterized protein</fullName>
    </submittedName>
</protein>
<dbReference type="AlphaFoldDB" id="A8SAT7"/>
<reference evidence="1 2" key="1">
    <citation type="submission" date="2007-09" db="EMBL/GenBank/DDBJ databases">
        <title>Draft genome sequence of Faecalibacterium prausnitzii M21/2.</title>
        <authorList>
            <person name="Sudarsanam P."/>
            <person name="Ley R."/>
            <person name="Guruge J."/>
            <person name="Turnbaugh P.J."/>
            <person name="Mahowald M."/>
            <person name="Liep D."/>
            <person name="Gordon J."/>
        </authorList>
    </citation>
    <scope>NUCLEOTIDE SEQUENCE [LARGE SCALE GENOMIC DNA]</scope>
    <source>
        <strain evidence="1 2">M21/2</strain>
    </source>
</reference>
<gene>
    <name evidence="1" type="ORF">FAEPRAM212_01466</name>
</gene>
<dbReference type="EMBL" id="ABED02000025">
    <property type="protein sequence ID" value="EDP21645.1"/>
    <property type="molecule type" value="Genomic_DNA"/>
</dbReference>
<sequence length="49" mass="5261">MPAIAGVPCKHGEPEAPGICKDIPAVRRAGAFPLFQIYRVIGKRSILLC</sequence>
<dbReference type="Proteomes" id="UP000005945">
    <property type="component" value="Unassembled WGS sequence"/>
</dbReference>
<dbReference type="HOGENOM" id="CLU_3135890_0_0_9"/>
<comment type="caution">
    <text evidence="1">The sequence shown here is derived from an EMBL/GenBank/DDBJ whole genome shotgun (WGS) entry which is preliminary data.</text>
</comment>
<reference evidence="1 2" key="2">
    <citation type="submission" date="2007-09" db="EMBL/GenBank/DDBJ databases">
        <authorList>
            <person name="Fulton L."/>
            <person name="Clifton S."/>
            <person name="Fulton B."/>
            <person name="Xu J."/>
            <person name="Minx P."/>
            <person name="Pepin K.H."/>
            <person name="Johnson M."/>
            <person name="Thiruvilangam P."/>
            <person name="Bhonagiri V."/>
            <person name="Nash W.E."/>
            <person name="Mardis E.R."/>
            <person name="Wilson R.K."/>
        </authorList>
    </citation>
    <scope>NUCLEOTIDE SEQUENCE [LARGE SCALE GENOMIC DNA]</scope>
    <source>
        <strain evidence="1 2">M21/2</strain>
    </source>
</reference>
<accession>A8SAT7</accession>
<organism evidence="1 2">
    <name type="scientific">Faecalibacterium prausnitzii M21/2</name>
    <dbReference type="NCBI Taxonomy" id="411485"/>
    <lineage>
        <taxon>Bacteria</taxon>
        <taxon>Bacillati</taxon>
        <taxon>Bacillota</taxon>
        <taxon>Clostridia</taxon>
        <taxon>Eubacteriales</taxon>
        <taxon>Oscillospiraceae</taxon>
        <taxon>Faecalibacterium</taxon>
    </lineage>
</organism>